<reference evidence="3 4" key="1">
    <citation type="journal article" date="2017" name="New Microbes New Infect">
        <title>Genome sequence of 'Leucobacter massiliensis' sp. nov. isolated from human pharynx after travel to the 2014 Hajj.</title>
        <authorList>
            <person name="Leangapichart T."/>
            <person name="Gautret P."/>
            <person name="Nguyen T.T."/>
            <person name="Armstrong N."/>
            <person name="Rolain J.M."/>
        </authorList>
    </citation>
    <scope>NUCLEOTIDE SEQUENCE [LARGE SCALE GENOMIC DNA]</scope>
    <source>
        <strain evidence="3 4">122RC15</strain>
    </source>
</reference>
<protein>
    <submittedName>
        <fullName evidence="3">Uncharacterized protein</fullName>
    </submittedName>
</protein>
<name>A0A2S9QKE6_9MICO</name>
<feature type="transmembrane region" description="Helical" evidence="1">
    <location>
        <begin position="38"/>
        <end position="65"/>
    </location>
</feature>
<dbReference type="EMBL" id="MWZD01000024">
    <property type="protein sequence ID" value="PRI10055.1"/>
    <property type="molecule type" value="Genomic_DNA"/>
</dbReference>
<dbReference type="AlphaFoldDB" id="A0A2S9QKE6"/>
<keyword evidence="1" id="KW-0812">Transmembrane</keyword>
<dbReference type="Proteomes" id="UP000238650">
    <property type="component" value="Unassembled WGS sequence"/>
</dbReference>
<comment type="caution">
    <text evidence="3">The sequence shown here is derived from an EMBL/GenBank/DDBJ whole genome shotgun (WGS) entry which is preliminary data.</text>
</comment>
<feature type="transmembrane region" description="Helical" evidence="1">
    <location>
        <begin position="12"/>
        <end position="32"/>
    </location>
</feature>
<keyword evidence="4" id="KW-1185">Reference proteome</keyword>
<keyword evidence="1" id="KW-0472">Membrane</keyword>
<sequence length="81" mass="8793">MPSTPPMPPAPVRMIVTWIGIFPLVLLAQWLLRPLTAAWPLVLSTGLTLAVVVPLAVGVVIPTLFRVLGMLRRRRAETTAA</sequence>
<proteinExistence type="predicted"/>
<organism evidence="3 4">
    <name type="scientific">Leucobacter massiliensis</name>
    <dbReference type="NCBI Taxonomy" id="1686285"/>
    <lineage>
        <taxon>Bacteria</taxon>
        <taxon>Bacillati</taxon>
        <taxon>Actinomycetota</taxon>
        <taxon>Actinomycetes</taxon>
        <taxon>Micrococcales</taxon>
        <taxon>Microbacteriaceae</taxon>
        <taxon>Leucobacter</taxon>
    </lineage>
</organism>
<evidence type="ECO:0000313" key="2">
    <source>
        <dbReference type="EMBL" id="PRI10032.1"/>
    </source>
</evidence>
<evidence type="ECO:0000313" key="4">
    <source>
        <dbReference type="Proteomes" id="UP000238650"/>
    </source>
</evidence>
<accession>A0A2S9QKE6</accession>
<dbReference type="RefSeq" id="WP_105806448.1">
    <property type="nucleotide sequence ID" value="NZ_MWZD01000024.1"/>
</dbReference>
<evidence type="ECO:0000313" key="3">
    <source>
        <dbReference type="EMBL" id="PRI10055.1"/>
    </source>
</evidence>
<keyword evidence="1" id="KW-1133">Transmembrane helix</keyword>
<gene>
    <name evidence="2" type="ORF">B4915_14005</name>
    <name evidence="3" type="ORF">B4915_14150</name>
</gene>
<evidence type="ECO:0000256" key="1">
    <source>
        <dbReference type="SAM" id="Phobius"/>
    </source>
</evidence>
<dbReference type="EMBL" id="MWZD01000024">
    <property type="protein sequence ID" value="PRI10032.1"/>
    <property type="molecule type" value="Genomic_DNA"/>
</dbReference>